<dbReference type="GO" id="GO:0006352">
    <property type="term" value="P:DNA-templated transcription initiation"/>
    <property type="evidence" value="ECO:0007669"/>
    <property type="project" value="InterPro"/>
</dbReference>
<evidence type="ECO:0000313" key="2">
    <source>
        <dbReference type="EMBL" id="GAF76381.1"/>
    </source>
</evidence>
<dbReference type="EMBL" id="BARS01009560">
    <property type="protein sequence ID" value="GAF76381.1"/>
    <property type="molecule type" value="Genomic_DNA"/>
</dbReference>
<organism evidence="2">
    <name type="scientific">marine sediment metagenome</name>
    <dbReference type="NCBI Taxonomy" id="412755"/>
    <lineage>
        <taxon>unclassified sequences</taxon>
        <taxon>metagenomes</taxon>
        <taxon>ecological metagenomes</taxon>
    </lineage>
</organism>
<sequence length="338" mass="39198">LTTLEEIRNKTNHYIKNILSSIENTDITRTSLLTYLEARGIEVTQFRSTVSDTQNDTIMLNAIPLRDMPLPGDLVNELLSSGLDSSLDLWVLAFGHYIQVHSKFSYLLQKISKDIIGQWTIPEEGTFEALVKINSQLLASDTTRIPDTSFANDSLDNKQLRITLSIGVSESSRIFWEAILPFPCFLQDLILDIKDDITKGFCKYFLDIARFGIVKHWSIPHTYNWHNLSQIRPGDTFLNWICSIKKSKDQRDFDIFKEWFGLMSGEKKTLEEVGKKYNISRERVRQIVSRFLQSLLHPSRRKWLAPFISHFDNLFRRYGCIMTLKEVVSNSRIFDDFG</sequence>
<dbReference type="InterPro" id="IPR036388">
    <property type="entry name" value="WH-like_DNA-bd_sf"/>
</dbReference>
<feature type="non-terminal residue" evidence="2">
    <location>
        <position position="1"/>
    </location>
</feature>
<name>X0SMM4_9ZZZZ</name>
<feature type="domain" description="RNA polymerase sigma-70 region 4" evidence="1">
    <location>
        <begin position="254"/>
        <end position="295"/>
    </location>
</feature>
<dbReference type="GO" id="GO:0003700">
    <property type="term" value="F:DNA-binding transcription factor activity"/>
    <property type="evidence" value="ECO:0007669"/>
    <property type="project" value="InterPro"/>
</dbReference>
<proteinExistence type="predicted"/>
<gene>
    <name evidence="2" type="ORF">S01H1_17960</name>
</gene>
<dbReference type="InterPro" id="IPR013324">
    <property type="entry name" value="RNA_pol_sigma_r3/r4-like"/>
</dbReference>
<dbReference type="Pfam" id="PF04545">
    <property type="entry name" value="Sigma70_r4"/>
    <property type="match status" value="1"/>
</dbReference>
<dbReference type="AlphaFoldDB" id="X0SMM4"/>
<feature type="non-terminal residue" evidence="2">
    <location>
        <position position="338"/>
    </location>
</feature>
<evidence type="ECO:0000259" key="1">
    <source>
        <dbReference type="Pfam" id="PF04545"/>
    </source>
</evidence>
<dbReference type="InterPro" id="IPR000943">
    <property type="entry name" value="RNA_pol_sigma70"/>
</dbReference>
<accession>X0SMM4</accession>
<dbReference type="SUPFAM" id="SSF88659">
    <property type="entry name" value="Sigma3 and sigma4 domains of RNA polymerase sigma factors"/>
    <property type="match status" value="1"/>
</dbReference>
<dbReference type="InterPro" id="IPR007630">
    <property type="entry name" value="RNA_pol_sigma70_r4"/>
</dbReference>
<dbReference type="PRINTS" id="PR00046">
    <property type="entry name" value="SIGMA70FCT"/>
</dbReference>
<dbReference type="Gene3D" id="1.10.10.10">
    <property type="entry name" value="Winged helix-like DNA-binding domain superfamily/Winged helix DNA-binding domain"/>
    <property type="match status" value="1"/>
</dbReference>
<protein>
    <recommendedName>
        <fullName evidence="1">RNA polymerase sigma-70 region 4 domain-containing protein</fullName>
    </recommendedName>
</protein>
<reference evidence="2" key="1">
    <citation type="journal article" date="2014" name="Front. Microbiol.">
        <title>High frequency of phylogenetically diverse reductive dehalogenase-homologous genes in deep subseafloor sedimentary metagenomes.</title>
        <authorList>
            <person name="Kawai M."/>
            <person name="Futagami T."/>
            <person name="Toyoda A."/>
            <person name="Takaki Y."/>
            <person name="Nishi S."/>
            <person name="Hori S."/>
            <person name="Arai W."/>
            <person name="Tsubouchi T."/>
            <person name="Morono Y."/>
            <person name="Uchiyama I."/>
            <person name="Ito T."/>
            <person name="Fujiyama A."/>
            <person name="Inagaki F."/>
            <person name="Takami H."/>
        </authorList>
    </citation>
    <scope>NUCLEOTIDE SEQUENCE</scope>
    <source>
        <strain evidence="2">Expedition CK06-06</strain>
    </source>
</reference>
<comment type="caution">
    <text evidence="2">The sequence shown here is derived from an EMBL/GenBank/DDBJ whole genome shotgun (WGS) entry which is preliminary data.</text>
</comment>